<evidence type="ECO:0000256" key="4">
    <source>
        <dbReference type="ARBA" id="ARBA00023136"/>
    </source>
</evidence>
<dbReference type="PANTHER" id="PTHR13228">
    <property type="entry name" value="CONSERVED OLIGOMERIC GOLGI COMPLEX COMPONENT 5"/>
    <property type="match status" value="1"/>
</dbReference>
<feature type="compositionally biased region" description="Basic and acidic residues" evidence="5">
    <location>
        <begin position="337"/>
        <end position="360"/>
    </location>
</feature>
<dbReference type="InterPro" id="IPR001623">
    <property type="entry name" value="DnaJ_domain"/>
</dbReference>
<feature type="compositionally biased region" description="Polar residues" evidence="5">
    <location>
        <begin position="1373"/>
        <end position="1390"/>
    </location>
</feature>
<name>A0ABN7SE82_OIKDI</name>
<dbReference type="Pfam" id="PF20649">
    <property type="entry name" value="COG5_C"/>
    <property type="match status" value="1"/>
</dbReference>
<keyword evidence="4" id="KW-0472">Membrane</keyword>
<evidence type="ECO:0000259" key="6">
    <source>
        <dbReference type="PROSITE" id="PS50076"/>
    </source>
</evidence>
<sequence>MLSRAAAGQPAFQPLVSTRFFSFPKKYRRKRAPHKILGVPEDSTYDEIKAAYLQKAKELHPDRNPNSTEEQFLELKEAFDFYEEKQKSRRRASNYRAPPPQTTTYTQYQDHTTRSDFRTHSDFIKKTMDEERKRQEHEEEEQFKDRQFMKTFVPTVIVMYVLTVARQLQFGQIEDNSRPPLWKQILLHFMMDKDYTWSALKHKKYVKNRLESNEIRRKEREELERQRLAGEKSEFVRKTVNRTDSNDILAPRMHKMPIVDPSGFRDFNASTHQSKNRAKASDSSDAQELSRKREKQQRELDKTREEKYMHAAFSRNARSSTFKDFNATSHQSKNRIKKIDEEKNELGPERNARSTKHRDFNASTHQKKSNKSKKLDELSMDEMANVNEVVQRLTKQDPHLAQFLENDFKTEQYAMQVLKSSVVSNVLVNLQNSVNLLNNELQNQISARHEDLLAQTTGIESLESVLDVMTSRISSLKDVVGRISARISEPFAKMEARTLQLSRLQDATDLLRRLIRLLYLTKRLRTQISQGMKEVTKAAQTLNELDFLQQDNEVLPKITIIQEDLEFISKSRKDVEVEAHRLLEKGISGENPSQVATSLQVFFNLGQLSSAVNRQVEDCKTNAEKSIQEAVDVRLLTDSSSSQGARPGRANMNISNQVNLKANLWASLDEMVEYLHVMIMNVQQIQKVILKKRDPVTHLLFSELMAKEGCQTNLSLVFWRNLVSHIQKALKKSAQYNVVIKTTFEQEYPRLLRILLSLWDKVQQNKEGFSLMFGSQDTEYNPEQDLRNSIASFKAAYVSNSLNNLLTHVNNSFQPHISNNKTIVVADVDSVSKEINSEISSILFDDELQNDIIKNIEQAVNLYIAKVEGLVTRTPNSAQVIGPMNDTQVQNYGLVNSTYILSEYLEGTQADHRESLTETAKIGFTSMLDSCEQLKETIMEPIFASVADAIESIILTMHKEDFSIDESSVTDKPSLFIRELETFIKRVAKDHFSFIHARAFLAQNLSPLAGRALKLFIRHITLIRPISQGGKQKISNDFKFFEEALSPLCSRLCDLDKVYQTFRAVRPLVCATEEDILNSGCIGESVPHSTCITLLISRAAEELKSPFEVADWSRSRYSQWLDDHESEKERLSLLKGTVENYTKNATLENKTDHGCVSRSLFVILLKATGENKEEKQLRTMENYIPDETTITNASGVIDKLCISKKLEPTELELNNESDVTDTVEMLKAIMATEGNATAKVYASEAVGVHSQIVGELTHRKRVWIYTEICESTITTQWKPLEESNSSKDLDTLIVSRRAPRLVTLISNFLIKELVKFAPNKRALLGTSSSNSNSSRKSGQRNEANGARENGQNRSQRSDRGRGKGNRGGRVARSKNQPLNDAQKNIDSSSAAVAGGKKKERSAHGRGGGGANRPAAKATSVSEQQ</sequence>
<dbReference type="SUPFAM" id="SSF46565">
    <property type="entry name" value="Chaperone J-domain"/>
    <property type="match status" value="1"/>
</dbReference>
<comment type="subcellular location">
    <subcellularLocation>
        <location evidence="1">Golgi apparatus membrane</location>
        <topology evidence="1">Peripheral membrane protein</topology>
    </subcellularLocation>
</comment>
<dbReference type="PANTHER" id="PTHR13228:SF3">
    <property type="entry name" value="CONSERVED OLIGOMERIC GOLGI COMPLEX SUBUNIT 5"/>
    <property type="match status" value="1"/>
</dbReference>
<dbReference type="InterPro" id="IPR048485">
    <property type="entry name" value="COG5_helical"/>
</dbReference>
<feature type="compositionally biased region" description="Basic residues" evidence="5">
    <location>
        <begin position="1362"/>
        <end position="1372"/>
    </location>
</feature>
<dbReference type="PROSITE" id="PS50076">
    <property type="entry name" value="DNAJ_2"/>
    <property type="match status" value="1"/>
</dbReference>
<dbReference type="EMBL" id="OU015569">
    <property type="protein sequence ID" value="CAG5095598.1"/>
    <property type="molecule type" value="Genomic_DNA"/>
</dbReference>
<proteinExistence type="predicted"/>
<gene>
    <name evidence="7" type="ORF">OKIOD_LOCUS5814</name>
</gene>
<evidence type="ECO:0000256" key="2">
    <source>
        <dbReference type="ARBA" id="ARBA00020974"/>
    </source>
</evidence>
<keyword evidence="3" id="KW-0333">Golgi apparatus</keyword>
<feature type="compositionally biased region" description="Polar residues" evidence="5">
    <location>
        <begin position="316"/>
        <end position="331"/>
    </location>
</feature>
<dbReference type="InterPro" id="IPR019465">
    <property type="entry name" value="Cog5"/>
</dbReference>
<evidence type="ECO:0000256" key="3">
    <source>
        <dbReference type="ARBA" id="ARBA00023034"/>
    </source>
</evidence>
<feature type="compositionally biased region" description="Basic and acidic residues" evidence="5">
    <location>
        <begin position="288"/>
        <end position="309"/>
    </location>
</feature>
<dbReference type="SMART" id="SM00271">
    <property type="entry name" value="DnaJ"/>
    <property type="match status" value="1"/>
</dbReference>
<evidence type="ECO:0000313" key="7">
    <source>
        <dbReference type="EMBL" id="CAG5095598.1"/>
    </source>
</evidence>
<keyword evidence="8" id="KW-1185">Reference proteome</keyword>
<dbReference type="InterPro" id="IPR049176">
    <property type="entry name" value="COG5_N"/>
</dbReference>
<dbReference type="InterPro" id="IPR036869">
    <property type="entry name" value="J_dom_sf"/>
</dbReference>
<evidence type="ECO:0000256" key="5">
    <source>
        <dbReference type="SAM" id="MobiDB-lite"/>
    </source>
</evidence>
<feature type="region of interest" description="Disordered" evidence="5">
    <location>
        <begin position="1323"/>
        <end position="1424"/>
    </location>
</feature>
<protein>
    <recommendedName>
        <fullName evidence="2">Conserved oligomeric Golgi complex subunit 5</fullName>
    </recommendedName>
</protein>
<dbReference type="Pfam" id="PF10392">
    <property type="entry name" value="COG5_N"/>
    <property type="match status" value="1"/>
</dbReference>
<dbReference type="Proteomes" id="UP001158576">
    <property type="component" value="Chromosome XSR"/>
</dbReference>
<reference evidence="7 8" key="1">
    <citation type="submission" date="2021-04" db="EMBL/GenBank/DDBJ databases">
        <authorList>
            <person name="Bliznina A."/>
        </authorList>
    </citation>
    <scope>NUCLEOTIDE SEQUENCE [LARGE SCALE GENOMIC DNA]</scope>
</reference>
<dbReference type="PRINTS" id="PR00625">
    <property type="entry name" value="JDOMAIN"/>
</dbReference>
<dbReference type="Gene3D" id="1.10.287.110">
    <property type="entry name" value="DnaJ domain"/>
    <property type="match status" value="1"/>
</dbReference>
<feature type="region of interest" description="Disordered" evidence="5">
    <location>
        <begin position="88"/>
        <end position="113"/>
    </location>
</feature>
<feature type="domain" description="J" evidence="6">
    <location>
        <begin position="32"/>
        <end position="96"/>
    </location>
</feature>
<feature type="region of interest" description="Disordered" evidence="5">
    <location>
        <begin position="259"/>
        <end position="376"/>
    </location>
</feature>
<organism evidence="7 8">
    <name type="scientific">Oikopleura dioica</name>
    <name type="common">Tunicate</name>
    <dbReference type="NCBI Taxonomy" id="34765"/>
    <lineage>
        <taxon>Eukaryota</taxon>
        <taxon>Metazoa</taxon>
        <taxon>Chordata</taxon>
        <taxon>Tunicata</taxon>
        <taxon>Appendicularia</taxon>
        <taxon>Copelata</taxon>
        <taxon>Oikopleuridae</taxon>
        <taxon>Oikopleura</taxon>
    </lineage>
</organism>
<evidence type="ECO:0000256" key="1">
    <source>
        <dbReference type="ARBA" id="ARBA00004395"/>
    </source>
</evidence>
<dbReference type="CDD" id="cd06257">
    <property type="entry name" value="DnaJ"/>
    <property type="match status" value="1"/>
</dbReference>
<evidence type="ECO:0000313" key="8">
    <source>
        <dbReference type="Proteomes" id="UP001158576"/>
    </source>
</evidence>
<dbReference type="Pfam" id="PF00226">
    <property type="entry name" value="DnaJ"/>
    <property type="match status" value="1"/>
</dbReference>
<accession>A0ABN7SE82</accession>